<dbReference type="Gene3D" id="2.40.30.10">
    <property type="entry name" value="Translation factors"/>
    <property type="match status" value="1"/>
</dbReference>
<evidence type="ECO:0000256" key="13">
    <source>
        <dbReference type="ARBA" id="ARBA00048649"/>
    </source>
</evidence>
<evidence type="ECO:0000256" key="15">
    <source>
        <dbReference type="HAMAP-Rule" id="MF_01252"/>
    </source>
</evidence>
<evidence type="ECO:0000259" key="16">
    <source>
        <dbReference type="PROSITE" id="PS01033"/>
    </source>
</evidence>
<dbReference type="Gene3D" id="1.10.490.10">
    <property type="entry name" value="Globins"/>
    <property type="match status" value="1"/>
</dbReference>
<dbReference type="EC" id="1.14.12.17" evidence="15"/>
<dbReference type="SUPFAM" id="SSF52343">
    <property type="entry name" value="Ferredoxin reductase-like, C-terminal NADP-linked domain"/>
    <property type="match status" value="1"/>
</dbReference>
<keyword evidence="6 15" id="KW-0285">Flavoprotein</keyword>
<feature type="binding site" description="proximal binding residue" evidence="15">
    <location>
        <position position="85"/>
    </location>
    <ligand>
        <name>heme b</name>
        <dbReference type="ChEBI" id="CHEBI:60344"/>
    </ligand>
    <ligandPart>
        <name>Fe</name>
        <dbReference type="ChEBI" id="CHEBI:18248"/>
    </ligandPart>
</feature>
<feature type="region of interest" description="Reductase" evidence="15">
    <location>
        <begin position="149"/>
        <end position="408"/>
    </location>
</feature>
<evidence type="ECO:0000256" key="7">
    <source>
        <dbReference type="ARBA" id="ARBA00022723"/>
    </source>
</evidence>
<dbReference type="GO" id="GO:0009636">
    <property type="term" value="P:response to toxic substance"/>
    <property type="evidence" value="ECO:0007669"/>
    <property type="project" value="UniProtKB-KW"/>
</dbReference>
<dbReference type="InterPro" id="IPR000971">
    <property type="entry name" value="Globin"/>
</dbReference>
<dbReference type="GO" id="GO:0071500">
    <property type="term" value="P:cellular response to nitrosative stress"/>
    <property type="evidence" value="ECO:0007669"/>
    <property type="project" value="TreeGrafter"/>
</dbReference>
<dbReference type="SUPFAM" id="SSF46458">
    <property type="entry name" value="Globin-like"/>
    <property type="match status" value="1"/>
</dbReference>
<dbReference type="SUPFAM" id="SSF63380">
    <property type="entry name" value="Riboflavin synthase domain-like"/>
    <property type="match status" value="1"/>
</dbReference>
<keyword evidence="19" id="KW-1185">Reference proteome</keyword>
<feature type="binding site" evidence="15">
    <location>
        <position position="190"/>
    </location>
    <ligand>
        <name>FAD</name>
        <dbReference type="ChEBI" id="CHEBI:57692"/>
    </ligand>
</feature>
<feature type="binding site" evidence="15">
    <location>
        <begin position="277"/>
        <end position="282"/>
    </location>
    <ligand>
        <name>NADP(+)</name>
        <dbReference type="ChEBI" id="CHEBI:58349"/>
    </ligand>
</feature>
<keyword evidence="8 15" id="KW-0274">FAD</keyword>
<keyword evidence="12 15" id="KW-0520">NAD</keyword>
<dbReference type="CDD" id="cd14777">
    <property type="entry name" value="Yhb1-globin-like"/>
    <property type="match status" value="1"/>
</dbReference>
<dbReference type="CDD" id="cd06184">
    <property type="entry name" value="flavohem_like_fad_nad_binding"/>
    <property type="match status" value="1"/>
</dbReference>
<accession>A0A495ACA4</accession>
<dbReference type="InterPro" id="IPR001433">
    <property type="entry name" value="OxRdtase_FAD/NAD-bd"/>
</dbReference>
<evidence type="ECO:0000256" key="12">
    <source>
        <dbReference type="ARBA" id="ARBA00023027"/>
    </source>
</evidence>
<comment type="similarity">
    <text evidence="2 15">Belongs to the globin family. Two-domain flavohemoproteins subfamily.</text>
</comment>
<dbReference type="InterPro" id="IPR017927">
    <property type="entry name" value="FAD-bd_FR_type"/>
</dbReference>
<evidence type="ECO:0000259" key="17">
    <source>
        <dbReference type="PROSITE" id="PS51384"/>
    </source>
</evidence>
<dbReference type="InterPro" id="IPR009050">
    <property type="entry name" value="Globin-like_sf"/>
</dbReference>
<dbReference type="GO" id="GO:0005344">
    <property type="term" value="F:oxygen carrier activity"/>
    <property type="evidence" value="ECO:0007669"/>
    <property type="project" value="UniProtKB-UniRule"/>
</dbReference>
<evidence type="ECO:0000313" key="19">
    <source>
        <dbReference type="Proteomes" id="UP000269301"/>
    </source>
</evidence>
<dbReference type="InterPro" id="IPR017938">
    <property type="entry name" value="Riboflavin_synthase-like_b-brl"/>
</dbReference>
<keyword evidence="3 15" id="KW-0813">Transport</keyword>
<dbReference type="AlphaFoldDB" id="A0A495ACA4"/>
<evidence type="ECO:0000256" key="8">
    <source>
        <dbReference type="ARBA" id="ARBA00022827"/>
    </source>
</evidence>
<comment type="caution">
    <text evidence="15">Lacks conserved residue(s) required for the propagation of feature annotation.</text>
</comment>
<proteinExistence type="inferred from homology"/>
<dbReference type="Proteomes" id="UP000269301">
    <property type="component" value="Unassembled WGS sequence"/>
</dbReference>
<evidence type="ECO:0000256" key="4">
    <source>
        <dbReference type="ARBA" id="ARBA00022617"/>
    </source>
</evidence>
<dbReference type="PANTHER" id="PTHR43396">
    <property type="entry name" value="FLAVOHEMOPROTEIN"/>
    <property type="match status" value="1"/>
</dbReference>
<evidence type="ECO:0000256" key="9">
    <source>
        <dbReference type="ARBA" id="ARBA00022857"/>
    </source>
</evidence>
<comment type="domain">
    <text evidence="15">Consists of two distinct domains; an N-terminal heme-containing oxygen-binding domain and a C-terminal reductase domain with binding sites for FAD and NAD(P)H.</text>
</comment>
<dbReference type="InterPro" id="IPR023950">
    <property type="entry name" value="Hmp"/>
</dbReference>
<dbReference type="InterPro" id="IPR008333">
    <property type="entry name" value="Cbr1-like_FAD-bd_dom"/>
</dbReference>
<dbReference type="GO" id="GO:0046872">
    <property type="term" value="F:metal ion binding"/>
    <property type="evidence" value="ECO:0007669"/>
    <property type="project" value="UniProtKB-KW"/>
</dbReference>
<comment type="caution">
    <text evidence="18">The sequence shown here is derived from an EMBL/GenBank/DDBJ whole genome shotgun (WGS) entry which is preliminary data.</text>
</comment>
<evidence type="ECO:0000256" key="11">
    <source>
        <dbReference type="ARBA" id="ARBA00023004"/>
    </source>
</evidence>
<dbReference type="GO" id="GO:0008941">
    <property type="term" value="F:nitric oxide dioxygenase NAD(P)H activity"/>
    <property type="evidence" value="ECO:0007669"/>
    <property type="project" value="UniProtKB-UniRule"/>
</dbReference>
<keyword evidence="11 15" id="KW-0408">Iron</keyword>
<comment type="catalytic activity">
    <reaction evidence="13 15">
        <text>2 nitric oxide + NADH + 2 O2 = 2 nitrate + NAD(+) + H(+)</text>
        <dbReference type="Rhea" id="RHEA:19469"/>
        <dbReference type="ChEBI" id="CHEBI:15378"/>
        <dbReference type="ChEBI" id="CHEBI:15379"/>
        <dbReference type="ChEBI" id="CHEBI:16480"/>
        <dbReference type="ChEBI" id="CHEBI:17632"/>
        <dbReference type="ChEBI" id="CHEBI:57540"/>
        <dbReference type="ChEBI" id="CHEBI:57945"/>
        <dbReference type="EC" id="1.14.12.17"/>
    </reaction>
</comment>
<feature type="site" description="Involved in heme-bound ligand stabilization and O-O bond activation" evidence="15">
    <location>
        <position position="29"/>
    </location>
</feature>
<evidence type="ECO:0000256" key="10">
    <source>
        <dbReference type="ARBA" id="ARBA00023002"/>
    </source>
</evidence>
<dbReference type="FunFam" id="2.40.30.10:FF:000034">
    <property type="entry name" value="Flavohemoprotein"/>
    <property type="match status" value="1"/>
</dbReference>
<feature type="active site" description="Charge relay system" evidence="15">
    <location>
        <position position="95"/>
    </location>
</feature>
<evidence type="ECO:0000256" key="3">
    <source>
        <dbReference type="ARBA" id="ARBA00022448"/>
    </source>
</evidence>
<dbReference type="FunFam" id="1.10.490.10:FF:000003">
    <property type="entry name" value="Flavohemoprotein"/>
    <property type="match status" value="1"/>
</dbReference>
<dbReference type="GO" id="GO:0019825">
    <property type="term" value="F:oxygen binding"/>
    <property type="evidence" value="ECO:0007669"/>
    <property type="project" value="InterPro"/>
</dbReference>
<dbReference type="PANTHER" id="PTHR43396:SF3">
    <property type="entry name" value="FLAVOHEMOPROTEIN"/>
    <property type="match status" value="1"/>
</dbReference>
<comment type="cofactor">
    <cofactor evidence="15">
        <name>heme b</name>
        <dbReference type="ChEBI" id="CHEBI:60344"/>
    </cofactor>
    <text evidence="15">Binds 1 heme b (iron(II)-protoporphyrin IX) group per subunit.</text>
</comment>
<dbReference type="GO" id="GO:0046210">
    <property type="term" value="P:nitric oxide catabolic process"/>
    <property type="evidence" value="ECO:0007669"/>
    <property type="project" value="TreeGrafter"/>
</dbReference>
<reference evidence="18 19" key="1">
    <citation type="journal article" date="2016" name="Int. J. Syst. Evol. Microbiol.">
        <title>Oceanobacillus halophilus sp. nov., a novel moderately halophilic bacterium from a hypersaline lake.</title>
        <authorList>
            <person name="Amoozegar M.A."/>
            <person name="Bagheri M."/>
            <person name="Makhdoumi A."/>
            <person name="Nikou M.M."/>
            <person name="Fazeli S.A.S."/>
            <person name="Schumann P."/>
            <person name="Sproer C."/>
            <person name="Sanchez-Porro C."/>
            <person name="Ventosa A."/>
        </authorList>
    </citation>
    <scope>NUCLEOTIDE SEQUENCE [LARGE SCALE GENOMIC DNA]</scope>
    <source>
        <strain evidence="18 19">DSM 23996</strain>
    </source>
</reference>
<feature type="site" description="Influences the redox potential of the prosthetic heme and FAD groups" evidence="15">
    <location>
        <position position="397"/>
    </location>
</feature>
<comment type="similarity">
    <text evidence="1 15">In the C-terminal section; belongs to the flavoprotein pyridine nucleotide cytochrome reductase family.</text>
</comment>
<feature type="domain" description="Globin" evidence="16">
    <location>
        <begin position="1"/>
        <end position="138"/>
    </location>
</feature>
<protein>
    <recommendedName>
        <fullName evidence="15">Flavohemoprotein</fullName>
    </recommendedName>
    <alternativeName>
        <fullName evidence="15">Flavohemoglobin</fullName>
    </alternativeName>
    <alternativeName>
        <fullName evidence="15">Hemoglobin-like protein</fullName>
    </alternativeName>
    <alternativeName>
        <fullName evidence="15">Nitric oxide dioxygenase</fullName>
        <shortName evidence="15">NO oxygenase</shortName>
        <shortName evidence="15">NOD</shortName>
        <ecNumber evidence="15">1.14.12.17</ecNumber>
    </alternativeName>
</protein>
<keyword evidence="15" id="KW-0216">Detoxification</keyword>
<keyword evidence="7 15" id="KW-0479">Metal-binding</keyword>
<evidence type="ECO:0000313" key="18">
    <source>
        <dbReference type="EMBL" id="RKQ37596.1"/>
    </source>
</evidence>
<dbReference type="HAMAP" id="MF_01252">
    <property type="entry name" value="Hmp"/>
    <property type="match status" value="1"/>
</dbReference>
<dbReference type="Pfam" id="PF00042">
    <property type="entry name" value="Globin"/>
    <property type="match status" value="1"/>
</dbReference>
<feature type="active site" description="Charge relay system" evidence="15">
    <location>
        <position position="137"/>
    </location>
</feature>
<dbReference type="FunFam" id="3.40.50.80:FF:000010">
    <property type="entry name" value="Flavohemoprotein"/>
    <property type="match status" value="1"/>
</dbReference>
<dbReference type="EMBL" id="RBZP01000001">
    <property type="protein sequence ID" value="RKQ37596.1"/>
    <property type="molecule type" value="Genomic_DNA"/>
</dbReference>
<evidence type="ECO:0000256" key="1">
    <source>
        <dbReference type="ARBA" id="ARBA00006401"/>
    </source>
</evidence>
<keyword evidence="4 15" id="KW-0349">Heme</keyword>
<dbReference type="RefSeq" id="WP_121202675.1">
    <property type="nucleotide sequence ID" value="NZ_RBZP01000001.1"/>
</dbReference>
<dbReference type="InterPro" id="IPR012292">
    <property type="entry name" value="Globin/Proto"/>
</dbReference>
<keyword evidence="10 15" id="KW-0560">Oxidoreductase</keyword>
<feature type="domain" description="FAD-binding FR-type" evidence="17">
    <location>
        <begin position="152"/>
        <end position="263"/>
    </location>
</feature>
<dbReference type="Gene3D" id="3.40.50.80">
    <property type="entry name" value="Nucleotide-binding domain of ferredoxin-NADP reductase (FNR) module"/>
    <property type="match status" value="1"/>
</dbReference>
<evidence type="ECO:0000256" key="5">
    <source>
        <dbReference type="ARBA" id="ARBA00022621"/>
    </source>
</evidence>
<dbReference type="OrthoDB" id="9801223at2"/>
<dbReference type="NCBIfam" id="NF009805">
    <property type="entry name" value="PRK13289.1"/>
    <property type="match status" value="1"/>
</dbReference>
<name>A0A495ACA4_9BACI</name>
<dbReference type="PRINTS" id="PR00406">
    <property type="entry name" value="CYTB5RDTASE"/>
</dbReference>
<dbReference type="PROSITE" id="PS51384">
    <property type="entry name" value="FAD_FR"/>
    <property type="match status" value="1"/>
</dbReference>
<evidence type="ECO:0000256" key="2">
    <source>
        <dbReference type="ARBA" id="ARBA00008414"/>
    </source>
</evidence>
<dbReference type="InterPro" id="IPR039261">
    <property type="entry name" value="FNR_nucleotide-bd"/>
</dbReference>
<dbReference type="Pfam" id="PF00175">
    <property type="entry name" value="NAD_binding_1"/>
    <property type="match status" value="1"/>
</dbReference>
<evidence type="ECO:0000256" key="14">
    <source>
        <dbReference type="ARBA" id="ARBA00049433"/>
    </source>
</evidence>
<feature type="site" description="Influences the redox potential of the prosthetic heme and FAD groups" evidence="15">
    <location>
        <position position="84"/>
    </location>
</feature>
<keyword evidence="9 15" id="KW-0521">NADP</keyword>
<dbReference type="PRINTS" id="PR00371">
    <property type="entry name" value="FPNCR"/>
</dbReference>
<dbReference type="GO" id="GO:0020037">
    <property type="term" value="F:heme binding"/>
    <property type="evidence" value="ECO:0007669"/>
    <property type="project" value="InterPro"/>
</dbReference>
<gene>
    <name evidence="15" type="primary">hmp</name>
    <name evidence="18" type="ORF">D8M06_01970</name>
</gene>
<comment type="function">
    <text evidence="15">Is involved in NO detoxification in an aerobic process, termed nitric oxide dioxygenase (NOD) reaction that utilizes O(2) and NAD(P)H to convert NO to nitrate, which protects the bacterium from various noxious nitrogen compounds. Therefore, plays a central role in the inducible response to nitrosative stress.</text>
</comment>
<organism evidence="18 19">
    <name type="scientific">Oceanobacillus halophilus</name>
    <dbReference type="NCBI Taxonomy" id="930130"/>
    <lineage>
        <taxon>Bacteria</taxon>
        <taxon>Bacillati</taxon>
        <taxon>Bacillota</taxon>
        <taxon>Bacilli</taxon>
        <taxon>Bacillales</taxon>
        <taxon>Bacillaceae</taxon>
        <taxon>Oceanobacillus</taxon>
    </lineage>
</organism>
<evidence type="ECO:0000256" key="6">
    <source>
        <dbReference type="ARBA" id="ARBA00022630"/>
    </source>
</evidence>
<dbReference type="InterPro" id="IPR001709">
    <property type="entry name" value="Flavoprot_Pyr_Nucl_cyt_Rdtase"/>
</dbReference>
<comment type="catalytic activity">
    <reaction evidence="14 15">
        <text>2 nitric oxide + NADPH + 2 O2 = 2 nitrate + NADP(+) + H(+)</text>
        <dbReference type="Rhea" id="RHEA:19465"/>
        <dbReference type="ChEBI" id="CHEBI:15378"/>
        <dbReference type="ChEBI" id="CHEBI:15379"/>
        <dbReference type="ChEBI" id="CHEBI:16480"/>
        <dbReference type="ChEBI" id="CHEBI:17632"/>
        <dbReference type="ChEBI" id="CHEBI:57783"/>
        <dbReference type="ChEBI" id="CHEBI:58349"/>
        <dbReference type="EC" id="1.14.12.17"/>
    </reaction>
</comment>
<dbReference type="GO" id="GO:0071949">
    <property type="term" value="F:FAD binding"/>
    <property type="evidence" value="ECO:0007669"/>
    <property type="project" value="InterPro"/>
</dbReference>
<sequence length="408" mass="45831">MLDDKTVEIVQSTAPVLKEHSKEIGLKFYELLFSKAPELYNLFNQTNQKLGIQQEALAYSVYAAGEHITNLDAIMPVITRVTEKHRAIGVRADQYPLVGETLLEAVKDVLGETATDETMDAWGKAYNYIADAFIEIENKLYEEAREQPGGWDGFRAFTVQKKEPESKEVTSFYLVPADGKKIATYQPGQYITVKARIPGEEYTHIRHYSISDAPGKNYYRISVKREDASNNAPEGIVSNFLHEQINEGDSIDISAPAGDFVQDNQEQDFPLVLISGGIGITPLISMLNTVTVEQPEREVIFIHATTNSQTHAFKDHVKQLAESHSTLKSIVCYDAPTDVDRNNGNFDKEGFIDLDLIRTFVPNKDAMFYFCGPIPFMKAINGALQQWDVNEEHIHFEVFNPIAILGTE</sequence>
<dbReference type="Pfam" id="PF00970">
    <property type="entry name" value="FAD_binding_6"/>
    <property type="match status" value="1"/>
</dbReference>
<keyword evidence="5 15" id="KW-0561">Oxygen transport</keyword>
<comment type="cofactor">
    <cofactor evidence="15">
        <name>FAD</name>
        <dbReference type="ChEBI" id="CHEBI:57692"/>
    </cofactor>
    <text evidence="15">Binds 1 FAD per subunit.</text>
</comment>
<dbReference type="PROSITE" id="PS01033">
    <property type="entry name" value="GLOBIN"/>
    <property type="match status" value="1"/>
</dbReference>